<dbReference type="InterPro" id="IPR036890">
    <property type="entry name" value="HATPase_C_sf"/>
</dbReference>
<dbReference type="PANTHER" id="PTHR34220">
    <property type="entry name" value="SENSOR HISTIDINE KINASE YPDA"/>
    <property type="match status" value="1"/>
</dbReference>
<keyword evidence="3" id="KW-0418">Kinase</keyword>
<dbReference type="InterPro" id="IPR050640">
    <property type="entry name" value="Bact_2-comp_sensor_kinase"/>
</dbReference>
<feature type="transmembrane region" description="Helical" evidence="1">
    <location>
        <begin position="38"/>
        <end position="57"/>
    </location>
</feature>
<dbReference type="EMBL" id="JAYGIL010000002">
    <property type="protein sequence ID" value="MEA5401417.1"/>
    <property type="molecule type" value="Genomic_DNA"/>
</dbReference>
<keyword evidence="1" id="KW-0812">Transmembrane</keyword>
<organism evidence="3 4">
    <name type="scientific">Arcicella gelida</name>
    <dbReference type="NCBI Taxonomy" id="2984195"/>
    <lineage>
        <taxon>Bacteria</taxon>
        <taxon>Pseudomonadati</taxon>
        <taxon>Bacteroidota</taxon>
        <taxon>Cytophagia</taxon>
        <taxon>Cytophagales</taxon>
        <taxon>Flectobacillaceae</taxon>
        <taxon>Arcicella</taxon>
    </lineage>
</organism>
<feature type="transmembrane region" description="Helical" evidence="1">
    <location>
        <begin position="7"/>
        <end position="26"/>
    </location>
</feature>
<dbReference type="Pfam" id="PF06580">
    <property type="entry name" value="His_kinase"/>
    <property type="match status" value="1"/>
</dbReference>
<gene>
    <name evidence="3" type="ORF">VB776_00730</name>
</gene>
<evidence type="ECO:0000256" key="1">
    <source>
        <dbReference type="SAM" id="Phobius"/>
    </source>
</evidence>
<dbReference type="SUPFAM" id="SSF55874">
    <property type="entry name" value="ATPase domain of HSP90 chaperone/DNA topoisomerase II/histidine kinase"/>
    <property type="match status" value="1"/>
</dbReference>
<keyword evidence="3" id="KW-0808">Transferase</keyword>
<protein>
    <submittedName>
        <fullName evidence="3">Histidine kinase</fullName>
    </submittedName>
</protein>
<evidence type="ECO:0000259" key="2">
    <source>
        <dbReference type="Pfam" id="PF06580"/>
    </source>
</evidence>
<comment type="caution">
    <text evidence="3">The sequence shown here is derived from an EMBL/GenBank/DDBJ whole genome shotgun (WGS) entry which is preliminary data.</text>
</comment>
<feature type="transmembrane region" description="Helical" evidence="1">
    <location>
        <begin position="69"/>
        <end position="92"/>
    </location>
</feature>
<keyword evidence="1" id="KW-1133">Transmembrane helix</keyword>
<evidence type="ECO:0000313" key="3">
    <source>
        <dbReference type="EMBL" id="MEA5401417.1"/>
    </source>
</evidence>
<keyword evidence="1" id="KW-0472">Membrane</keyword>
<dbReference type="RefSeq" id="WP_323325027.1">
    <property type="nucleotide sequence ID" value="NZ_JAYGIL010000002.1"/>
</dbReference>
<sequence>MNFFSYRVYWIMQVSWWLFTTIVLRQPTTKYFEQPMHLGSYLTINFFVGLLFTHFYAKTYLNKDRENGQMIVFPLVSSLLLGLGFFIIDYFFGFQRYRKPSLGIALEAYDYYQFFIESVRYVIIWFLFFHLFLSNRKAQRKELQLANAEMSLKTAELENLKNQLNPHFLFNAINSIKALTIFDPELARQALTELSQLLRTSLSMGNQQLVPLDMELKLVRDYLFLEKIRYEKRLDYSFDIKQETLNLSIPPMSVQLLVENAIKHGIGKNKLGGKLRIVSDYSQNVFTLKVINTGKIISTASEDGVGMKNLQKRLLLNFQDKASFALTQEDDSVIATITIMV</sequence>
<dbReference type="PANTHER" id="PTHR34220:SF9">
    <property type="entry name" value="SIGNAL TRANSDUCTION HISTIDINE KINASE INTERNAL REGION DOMAIN-CONTAINING PROTEIN"/>
    <property type="match status" value="1"/>
</dbReference>
<dbReference type="GO" id="GO:0016301">
    <property type="term" value="F:kinase activity"/>
    <property type="evidence" value="ECO:0007669"/>
    <property type="project" value="UniProtKB-KW"/>
</dbReference>
<proteinExistence type="predicted"/>
<dbReference type="Proteomes" id="UP001303899">
    <property type="component" value="Unassembled WGS sequence"/>
</dbReference>
<reference evidence="3 4" key="1">
    <citation type="submission" date="2023-12" db="EMBL/GenBank/DDBJ databases">
        <title>Novel species of the genus Arcicella isolated from rivers.</title>
        <authorList>
            <person name="Lu H."/>
        </authorList>
    </citation>
    <scope>NUCLEOTIDE SEQUENCE [LARGE SCALE GENOMIC DNA]</scope>
    <source>
        <strain evidence="3 4">DC2W</strain>
    </source>
</reference>
<dbReference type="Gene3D" id="3.30.565.10">
    <property type="entry name" value="Histidine kinase-like ATPase, C-terminal domain"/>
    <property type="match status" value="1"/>
</dbReference>
<accession>A0ABU5RZ08</accession>
<evidence type="ECO:0000313" key="4">
    <source>
        <dbReference type="Proteomes" id="UP001303899"/>
    </source>
</evidence>
<feature type="transmembrane region" description="Helical" evidence="1">
    <location>
        <begin position="112"/>
        <end position="133"/>
    </location>
</feature>
<dbReference type="InterPro" id="IPR010559">
    <property type="entry name" value="Sig_transdc_His_kin_internal"/>
</dbReference>
<feature type="domain" description="Signal transduction histidine kinase internal region" evidence="2">
    <location>
        <begin position="155"/>
        <end position="234"/>
    </location>
</feature>
<name>A0ABU5RZ08_9BACT</name>
<keyword evidence="4" id="KW-1185">Reference proteome</keyword>